<organism evidence="2">
    <name type="scientific">Magnetospirillum gryphiswaldense</name>
    <dbReference type="NCBI Taxonomy" id="55518"/>
    <lineage>
        <taxon>Bacteria</taxon>
        <taxon>Pseudomonadati</taxon>
        <taxon>Pseudomonadota</taxon>
        <taxon>Alphaproteobacteria</taxon>
        <taxon>Rhodospirillales</taxon>
        <taxon>Rhodospirillaceae</taxon>
        <taxon>Magnetospirillum</taxon>
    </lineage>
</organism>
<dbReference type="Pfam" id="PF02195">
    <property type="entry name" value="ParB_N"/>
    <property type="match status" value="1"/>
</dbReference>
<reference evidence="2" key="1">
    <citation type="journal article" date="2007" name="J. Bacteriol.">
        <title>Comparative genome analysis of four magnetotactic bacteria reveals a complex set of group-specific genes implicated in magnetosome biomineralization and function.</title>
        <authorList>
            <person name="Richter M."/>
            <person name="Kube M."/>
            <person name="Bazylinski D.A."/>
            <person name="Lombardot T."/>
            <person name="Gloeckner F.O."/>
            <person name="Reinhardt R."/>
            <person name="Schueler D."/>
        </authorList>
    </citation>
    <scope>NUCLEOTIDE SEQUENCE</scope>
    <source>
        <strain evidence="2">MSR-1</strain>
    </source>
</reference>
<dbReference type="SUPFAM" id="SSF109709">
    <property type="entry name" value="KorB DNA-binding domain-like"/>
    <property type="match status" value="1"/>
</dbReference>
<dbReference type="PANTHER" id="PTHR33375:SF7">
    <property type="entry name" value="CHROMOSOME 2-PARTITIONING PROTEIN PARB-RELATED"/>
    <property type="match status" value="1"/>
</dbReference>
<dbReference type="GO" id="GO:0005694">
    <property type="term" value="C:chromosome"/>
    <property type="evidence" value="ECO:0007669"/>
    <property type="project" value="TreeGrafter"/>
</dbReference>
<dbReference type="RefSeq" id="WP_106003470.1">
    <property type="nucleotide sequence ID" value="NZ_CP027527.1"/>
</dbReference>
<dbReference type="SUPFAM" id="SSF110849">
    <property type="entry name" value="ParB/Sulfiredoxin"/>
    <property type="match status" value="1"/>
</dbReference>
<accession>A4TVX2</accession>
<dbReference type="InterPro" id="IPR011111">
    <property type="entry name" value="Plasmid_RepB"/>
</dbReference>
<dbReference type="EMBL" id="CU459003">
    <property type="protein sequence ID" value="CAM74779.1"/>
    <property type="molecule type" value="Genomic_DNA"/>
</dbReference>
<dbReference type="InterPro" id="IPR036086">
    <property type="entry name" value="ParB/Sulfiredoxin_sf"/>
</dbReference>
<evidence type="ECO:0000259" key="1">
    <source>
        <dbReference type="SMART" id="SM00470"/>
    </source>
</evidence>
<feature type="domain" description="ParB-like N-terminal" evidence="1">
    <location>
        <begin position="13"/>
        <end position="109"/>
    </location>
</feature>
<dbReference type="InterPro" id="IPR003115">
    <property type="entry name" value="ParB_N"/>
</dbReference>
<sequence>MTGIRLGFEAKTITLPLERILPTKVVGREVLKTPKFRSILASIRRVGLVEPLAVHPEKAKERSGPYILLDGHLRLAALREIGVTEVRCLVSTDDEGFTYNRRIARMTAIQEHRMLLQAIDKGVSPEAIAEGLAVDVKRIQERRRMLDGIAPEVVGMLKDRMVVPAIFPILRRMKPLRQIEAVEMMISANRFTQSYAKVLLAATRPEHLTDPAKPKKVEGMSATDIARMEHEMERLRRDYRSVEDSLGDIMLTLVVSKGYFVKLFRNEAVADYIDRHHAELAMEMRGILEAVGSDARTLDR</sequence>
<dbReference type="PANTHER" id="PTHR33375">
    <property type="entry name" value="CHROMOSOME-PARTITIONING PROTEIN PARB-RELATED"/>
    <property type="match status" value="1"/>
</dbReference>
<name>A4TVX2_9PROT</name>
<protein>
    <submittedName>
        <fullName evidence="2">ParB-like nuclease</fullName>
    </submittedName>
</protein>
<dbReference type="AlphaFoldDB" id="A4TVX2"/>
<dbReference type="SMART" id="SM00470">
    <property type="entry name" value="ParB"/>
    <property type="match status" value="1"/>
</dbReference>
<evidence type="ECO:0000313" key="2">
    <source>
        <dbReference type="EMBL" id="CAM74779.1"/>
    </source>
</evidence>
<dbReference type="GO" id="GO:0007059">
    <property type="term" value="P:chromosome segregation"/>
    <property type="evidence" value="ECO:0007669"/>
    <property type="project" value="TreeGrafter"/>
</dbReference>
<proteinExistence type="predicted"/>
<dbReference type="Gene3D" id="3.90.1530.10">
    <property type="entry name" value="Conserved hypothetical protein from pyrococcus furiosus pfu- 392566-001, ParB domain"/>
    <property type="match status" value="1"/>
</dbReference>
<dbReference type="InterPro" id="IPR050336">
    <property type="entry name" value="Chromosome_partition/occlusion"/>
</dbReference>
<gene>
    <name evidence="2" type="ORF">MGR_2775</name>
</gene>
<dbReference type="Pfam" id="PF07506">
    <property type="entry name" value="RepB"/>
    <property type="match status" value="1"/>
</dbReference>